<protein>
    <submittedName>
        <fullName evidence="1">Uncharacterized protein</fullName>
    </submittedName>
</protein>
<organism evidence="1 2">
    <name type="scientific">Leucocoprinus birnbaumii</name>
    <dbReference type="NCBI Taxonomy" id="56174"/>
    <lineage>
        <taxon>Eukaryota</taxon>
        <taxon>Fungi</taxon>
        <taxon>Dikarya</taxon>
        <taxon>Basidiomycota</taxon>
        <taxon>Agaricomycotina</taxon>
        <taxon>Agaricomycetes</taxon>
        <taxon>Agaricomycetidae</taxon>
        <taxon>Agaricales</taxon>
        <taxon>Agaricineae</taxon>
        <taxon>Agaricaceae</taxon>
        <taxon>Leucocoprinus</taxon>
    </lineage>
</organism>
<dbReference type="AlphaFoldDB" id="A0AAD5VHD7"/>
<gene>
    <name evidence="1" type="ORF">NP233_g10903</name>
</gene>
<name>A0AAD5VHD7_9AGAR</name>
<evidence type="ECO:0000313" key="1">
    <source>
        <dbReference type="EMBL" id="KAJ3560334.1"/>
    </source>
</evidence>
<sequence>MIPFIPPELTDIIIRNCTSTFSLPSDDTAIDREARFTLLACSLVCRNWLPASRSNIFSQIKIQCTANDLSTFEYLISSRTCTFLNYVQKITIVIPETISDVVSSGLIENIMMFPGLQPACIRIYGGRHITSKRNVFMREQIRLSLAEAFTRVYRSRASSALPTNLTLSTLVFESSSDLTLFLRSFASITSLHLDDLSFMVHSPSPHMPPQQLEKLQLTGSQVVERTLMWLASFHRVSRPPVRELLVEGLREPREIALLVSFMAVNGGVLERVEVGFEEPEGCNWRWGEQELL</sequence>
<proteinExistence type="predicted"/>
<evidence type="ECO:0000313" key="2">
    <source>
        <dbReference type="Proteomes" id="UP001213000"/>
    </source>
</evidence>
<dbReference type="Proteomes" id="UP001213000">
    <property type="component" value="Unassembled WGS sequence"/>
</dbReference>
<comment type="caution">
    <text evidence="1">The sequence shown here is derived from an EMBL/GenBank/DDBJ whole genome shotgun (WGS) entry which is preliminary data.</text>
</comment>
<accession>A0AAD5VHD7</accession>
<keyword evidence="2" id="KW-1185">Reference proteome</keyword>
<dbReference type="EMBL" id="JANIEX010001190">
    <property type="protein sequence ID" value="KAJ3560334.1"/>
    <property type="molecule type" value="Genomic_DNA"/>
</dbReference>
<reference evidence="1" key="1">
    <citation type="submission" date="2022-07" db="EMBL/GenBank/DDBJ databases">
        <title>Genome Sequence of Leucocoprinus birnbaumii.</title>
        <authorList>
            <person name="Buettner E."/>
        </authorList>
    </citation>
    <scope>NUCLEOTIDE SEQUENCE</scope>
    <source>
        <strain evidence="1">VT141</strain>
    </source>
</reference>